<name>A0AA86N9D5_9EUKA</name>
<dbReference type="EMBL" id="CAXDID020000331">
    <property type="protein sequence ID" value="CAL6077971.1"/>
    <property type="molecule type" value="Genomic_DNA"/>
</dbReference>
<protein>
    <submittedName>
        <fullName evidence="2">Uncharacterized protein</fullName>
    </submittedName>
</protein>
<evidence type="ECO:0000256" key="1">
    <source>
        <dbReference type="SAM" id="Phobius"/>
    </source>
</evidence>
<proteinExistence type="predicted"/>
<feature type="transmembrane region" description="Helical" evidence="1">
    <location>
        <begin position="470"/>
        <end position="490"/>
    </location>
</feature>
<feature type="transmembrane region" description="Helical" evidence="1">
    <location>
        <begin position="551"/>
        <end position="573"/>
    </location>
</feature>
<organism evidence="2">
    <name type="scientific">Hexamita inflata</name>
    <dbReference type="NCBI Taxonomy" id="28002"/>
    <lineage>
        <taxon>Eukaryota</taxon>
        <taxon>Metamonada</taxon>
        <taxon>Diplomonadida</taxon>
        <taxon>Hexamitidae</taxon>
        <taxon>Hexamitinae</taxon>
        <taxon>Hexamita</taxon>
    </lineage>
</organism>
<evidence type="ECO:0000313" key="3">
    <source>
        <dbReference type="EMBL" id="CAL6077971.1"/>
    </source>
</evidence>
<sequence>MHYELETTQILLEKYISQNHSLSQLNLLANTSELNAKIQGNANILLDNIKNNSTNLEKYMQQNSTVLDWRIFYNISLLNTSLIDYQNEVSQLKLNITDINLNSALLQYNFSTLNDSLAKLQLNVLQQQIEIQNKYQQQIDDILANVAGQINCSKVEGYKFVNGSCSCKITGQKNVNGVCQCTNVNEIVINGTCQCPQYSTLVVQTCICPDNSIAIDGVCTCTITGQIMQSGICTCSTTRAFVNASACTCGVNALNNSNTCSCPTNSNLVAGICTCNVIVGQTMVSQICACQTGYSVLNGVCQVVIEISGYDSSFYCKQSVYVATFDIQTITNIVSQGSFSNGYVFTYNTLIQNAFIDVSDNVYSIVLPIFQNQTTFTNLKIQLGTQNLNSGSFILSTCTSITINQMNILSRSGCQLTVQTSSQLNIISSSTTSANINNLLVNLSFASSNGNITLINNINNLFNISNYQVFGIYVSTATVALIGINVNSASVTVNNISFQPNVYYIGNGSSYLFGSAATLSSFLLNRIAIILGNNANYLVISSVSSTSSYQYQYGGIIAFITSASTVIINTIILDAYQQLSVSYLYNSGILTGNLQSSSINLVINSVCFQQNIQSTCQQIAYFGLIGNNKGKTSIYSTSITLSVKGLSTYCVGIVGQQSSLYAEVINLTTSVSINGGSGSYVGSIFGILTADNAQIKNTNVIGGNIIAYQTVGGFVGLLSHVCTIINSTISKCNIQGLSSSAAGFVAESHTLNLINSKIQFVYLTAPSTVGLVSSCNGGTNFFLNSSSTSNYINQVRQNDCSLLQNTWSVAGC</sequence>
<keyword evidence="1" id="KW-1133">Transmembrane helix</keyword>
<reference evidence="3 4" key="2">
    <citation type="submission" date="2024-07" db="EMBL/GenBank/DDBJ databases">
        <authorList>
            <person name="Akdeniz Z."/>
        </authorList>
    </citation>
    <scope>NUCLEOTIDE SEQUENCE [LARGE SCALE GENOMIC DNA]</scope>
</reference>
<reference evidence="2" key="1">
    <citation type="submission" date="2023-06" db="EMBL/GenBank/DDBJ databases">
        <authorList>
            <person name="Kurt Z."/>
        </authorList>
    </citation>
    <scope>NUCLEOTIDE SEQUENCE</scope>
</reference>
<evidence type="ECO:0000313" key="4">
    <source>
        <dbReference type="Proteomes" id="UP001642409"/>
    </source>
</evidence>
<evidence type="ECO:0000313" key="2">
    <source>
        <dbReference type="EMBL" id="CAI9915454.1"/>
    </source>
</evidence>
<keyword evidence="1" id="KW-0472">Membrane</keyword>
<keyword evidence="4" id="KW-1185">Reference proteome</keyword>
<feature type="transmembrane region" description="Helical" evidence="1">
    <location>
        <begin position="511"/>
        <end position="531"/>
    </location>
</feature>
<dbReference type="EMBL" id="CATOUU010000074">
    <property type="protein sequence ID" value="CAI9915454.1"/>
    <property type="molecule type" value="Genomic_DNA"/>
</dbReference>
<dbReference type="Proteomes" id="UP001642409">
    <property type="component" value="Unassembled WGS sequence"/>
</dbReference>
<keyword evidence="1" id="KW-0812">Transmembrane</keyword>
<accession>A0AA86N9D5</accession>
<gene>
    <name evidence="2" type="ORF">HINF_LOCUS3099</name>
    <name evidence="3" type="ORF">HINF_LOCUS58680</name>
</gene>
<comment type="caution">
    <text evidence="2">The sequence shown here is derived from an EMBL/GenBank/DDBJ whole genome shotgun (WGS) entry which is preliminary data.</text>
</comment>
<dbReference type="AlphaFoldDB" id="A0AA86N9D5"/>